<feature type="domain" description="Ketoreductase" evidence="3">
    <location>
        <begin position="2"/>
        <end position="184"/>
    </location>
</feature>
<dbReference type="InterPro" id="IPR020904">
    <property type="entry name" value="Sc_DH/Rdtase_CS"/>
</dbReference>
<keyword evidence="7" id="KW-1185">Reference proteome</keyword>
<evidence type="ECO:0000256" key="2">
    <source>
        <dbReference type="ARBA" id="ARBA00023002"/>
    </source>
</evidence>
<dbReference type="PROSITE" id="PS00061">
    <property type="entry name" value="ADH_SHORT"/>
    <property type="match status" value="1"/>
</dbReference>
<sequence length="247" mass="25621">MRSVLVTGASGGIGAAIAHAFAEAGDRVVVHYHRRREAAEKVLSALPGTGHHVIGADLTDPEQARQLVADTVEALGGLDVLVNNAGVERPHPVLDVSYGEWQDAWSFTMAANLQGPVNLAYCAVHHMKDHGGGRIVNISSRSAVRGEPEEMAYAAAKAGLNAFGQSLAQAVGHRGIAVMTVAPGFVDAGMADPILAGPDVEAIKAQSPLGRVARPEEIAAAVLFCASPDAEFATGAILDMFGASYLR</sequence>
<dbReference type="InterPro" id="IPR002347">
    <property type="entry name" value="SDR_fam"/>
</dbReference>
<dbReference type="InterPro" id="IPR036291">
    <property type="entry name" value="NAD(P)-bd_dom_sf"/>
</dbReference>
<dbReference type="GO" id="GO:0016491">
    <property type="term" value="F:oxidoreductase activity"/>
    <property type="evidence" value="ECO:0007669"/>
    <property type="project" value="UniProtKB-KW"/>
</dbReference>
<dbReference type="RefSeq" id="WP_270122903.1">
    <property type="nucleotide sequence ID" value="NZ_BAAAOM010000004.1"/>
</dbReference>
<reference evidence="4" key="1">
    <citation type="submission" date="2022-12" db="EMBL/GenBank/DDBJ databases">
        <title>Gycomyces niveus sp.nov., a novel actinomycete isolated from soil in Shouguang.</title>
        <authorList>
            <person name="Yang X."/>
        </authorList>
    </citation>
    <scope>NUCLEOTIDE SEQUENCE</scope>
    <source>
        <strain evidence="4">DSM 44724</strain>
    </source>
</reference>
<protein>
    <submittedName>
        <fullName evidence="5">NAD(P)-dependent dehydrogenase (Short-subunit alcohol dehydrogenase family)</fullName>
    </submittedName>
    <submittedName>
        <fullName evidence="4">SDR family NAD(P)-dependent oxidoreductase</fullName>
    </submittedName>
</protein>
<dbReference type="Proteomes" id="UP001145799">
    <property type="component" value="Unassembled WGS sequence"/>
</dbReference>
<dbReference type="EMBL" id="JAVDYD010000001">
    <property type="protein sequence ID" value="MDR7338952.1"/>
    <property type="molecule type" value="Genomic_DNA"/>
</dbReference>
<dbReference type="PRINTS" id="PR00080">
    <property type="entry name" value="SDRFAMILY"/>
</dbReference>
<dbReference type="PANTHER" id="PTHR43639:SF1">
    <property type="entry name" value="SHORT-CHAIN DEHYDROGENASE_REDUCTASE FAMILY PROTEIN"/>
    <property type="match status" value="1"/>
</dbReference>
<reference evidence="5 7" key="2">
    <citation type="submission" date="2023-07" db="EMBL/GenBank/DDBJ databases">
        <title>Sequencing the genomes of 1000 actinobacteria strains.</title>
        <authorList>
            <person name="Klenk H.-P."/>
        </authorList>
    </citation>
    <scope>NUCLEOTIDE SEQUENCE [LARGE SCALE GENOMIC DNA]</scope>
    <source>
        <strain evidence="5 7">DSM 44724</strain>
    </source>
</reference>
<dbReference type="CDD" id="cd05233">
    <property type="entry name" value="SDR_c"/>
    <property type="match status" value="1"/>
</dbReference>
<dbReference type="PANTHER" id="PTHR43639">
    <property type="entry name" value="OXIDOREDUCTASE, SHORT-CHAIN DEHYDROGENASE/REDUCTASE FAMILY (AFU_ORTHOLOGUE AFUA_5G02870)"/>
    <property type="match status" value="1"/>
</dbReference>
<dbReference type="PRINTS" id="PR00081">
    <property type="entry name" value="GDHRDH"/>
</dbReference>
<dbReference type="EMBL" id="JAPZVQ010000009">
    <property type="protein sequence ID" value="MDA1386436.1"/>
    <property type="molecule type" value="Genomic_DNA"/>
</dbReference>
<dbReference type="FunFam" id="3.40.50.720:FF:000173">
    <property type="entry name" value="3-oxoacyl-[acyl-carrier protein] reductase"/>
    <property type="match status" value="1"/>
</dbReference>
<evidence type="ECO:0000259" key="3">
    <source>
        <dbReference type="SMART" id="SM00822"/>
    </source>
</evidence>
<dbReference type="Proteomes" id="UP001183604">
    <property type="component" value="Unassembled WGS sequence"/>
</dbReference>
<dbReference type="SUPFAM" id="SSF51735">
    <property type="entry name" value="NAD(P)-binding Rossmann-fold domains"/>
    <property type="match status" value="1"/>
</dbReference>
<keyword evidence="2" id="KW-0560">Oxidoreductase</keyword>
<accession>A0A9X3PJ26</accession>
<comment type="similarity">
    <text evidence="1">Belongs to the short-chain dehydrogenases/reductases (SDR) family.</text>
</comment>
<evidence type="ECO:0000313" key="5">
    <source>
        <dbReference type="EMBL" id="MDR7338952.1"/>
    </source>
</evidence>
<proteinExistence type="inferred from homology"/>
<organism evidence="4 6">
    <name type="scientific">Glycomyces lechevalierae</name>
    <dbReference type="NCBI Taxonomy" id="256034"/>
    <lineage>
        <taxon>Bacteria</taxon>
        <taxon>Bacillati</taxon>
        <taxon>Actinomycetota</taxon>
        <taxon>Actinomycetes</taxon>
        <taxon>Glycomycetales</taxon>
        <taxon>Glycomycetaceae</taxon>
        <taxon>Glycomyces</taxon>
    </lineage>
</organism>
<dbReference type="AlphaFoldDB" id="A0A9X3PJ26"/>
<name>A0A9X3PJ26_9ACTN</name>
<evidence type="ECO:0000256" key="1">
    <source>
        <dbReference type="ARBA" id="ARBA00006484"/>
    </source>
</evidence>
<dbReference type="Gene3D" id="3.40.50.720">
    <property type="entry name" value="NAD(P)-binding Rossmann-like Domain"/>
    <property type="match status" value="1"/>
</dbReference>
<dbReference type="Pfam" id="PF13561">
    <property type="entry name" value="adh_short_C2"/>
    <property type="match status" value="1"/>
</dbReference>
<dbReference type="InterPro" id="IPR057326">
    <property type="entry name" value="KR_dom"/>
</dbReference>
<dbReference type="SMART" id="SM00822">
    <property type="entry name" value="PKS_KR"/>
    <property type="match status" value="1"/>
</dbReference>
<evidence type="ECO:0000313" key="6">
    <source>
        <dbReference type="Proteomes" id="UP001145799"/>
    </source>
</evidence>
<gene>
    <name evidence="5" type="ORF">J2S69_002671</name>
    <name evidence="4" type="ORF">O2L01_15675</name>
</gene>
<evidence type="ECO:0000313" key="4">
    <source>
        <dbReference type="EMBL" id="MDA1386436.1"/>
    </source>
</evidence>
<comment type="caution">
    <text evidence="4">The sequence shown here is derived from an EMBL/GenBank/DDBJ whole genome shotgun (WGS) entry which is preliminary data.</text>
</comment>
<evidence type="ECO:0000313" key="7">
    <source>
        <dbReference type="Proteomes" id="UP001183604"/>
    </source>
</evidence>